<accession>A0AAE1EJC5</accession>
<gene>
    <name evidence="2" type="ORF">Pcinc_039120</name>
</gene>
<protein>
    <submittedName>
        <fullName evidence="2">Uncharacterized protein</fullName>
    </submittedName>
</protein>
<evidence type="ECO:0000313" key="3">
    <source>
        <dbReference type="Proteomes" id="UP001286313"/>
    </source>
</evidence>
<comment type="caution">
    <text evidence="2">The sequence shown here is derived from an EMBL/GenBank/DDBJ whole genome shotgun (WGS) entry which is preliminary data.</text>
</comment>
<dbReference type="AlphaFoldDB" id="A0AAE1EJC5"/>
<organism evidence="2 3">
    <name type="scientific">Petrolisthes cinctipes</name>
    <name type="common">Flat porcelain crab</name>
    <dbReference type="NCBI Taxonomy" id="88211"/>
    <lineage>
        <taxon>Eukaryota</taxon>
        <taxon>Metazoa</taxon>
        <taxon>Ecdysozoa</taxon>
        <taxon>Arthropoda</taxon>
        <taxon>Crustacea</taxon>
        <taxon>Multicrustacea</taxon>
        <taxon>Malacostraca</taxon>
        <taxon>Eumalacostraca</taxon>
        <taxon>Eucarida</taxon>
        <taxon>Decapoda</taxon>
        <taxon>Pleocyemata</taxon>
        <taxon>Anomura</taxon>
        <taxon>Galatheoidea</taxon>
        <taxon>Porcellanidae</taxon>
        <taxon>Petrolisthes</taxon>
    </lineage>
</organism>
<evidence type="ECO:0000313" key="2">
    <source>
        <dbReference type="EMBL" id="KAK3854397.1"/>
    </source>
</evidence>
<name>A0AAE1EJC5_PETCI</name>
<feature type="region of interest" description="Disordered" evidence="1">
    <location>
        <begin position="1"/>
        <end position="38"/>
    </location>
</feature>
<sequence length="60" mass="6487">MLARQDVWIVQQGDGGDLRPLPPVPSRPAEQRDGNGKETVKLVGMINEEPDTTEDTNGTG</sequence>
<dbReference type="Proteomes" id="UP001286313">
    <property type="component" value="Unassembled WGS sequence"/>
</dbReference>
<feature type="compositionally biased region" description="Basic and acidic residues" evidence="1">
    <location>
        <begin position="29"/>
        <end position="38"/>
    </location>
</feature>
<feature type="non-terminal residue" evidence="2">
    <location>
        <position position="1"/>
    </location>
</feature>
<reference evidence="2" key="1">
    <citation type="submission" date="2023-10" db="EMBL/GenBank/DDBJ databases">
        <title>Genome assemblies of two species of porcelain crab, Petrolisthes cinctipes and Petrolisthes manimaculis (Anomura: Porcellanidae).</title>
        <authorList>
            <person name="Angst P."/>
        </authorList>
    </citation>
    <scope>NUCLEOTIDE SEQUENCE</scope>
    <source>
        <strain evidence="2">PB745_01</strain>
        <tissue evidence="2">Gill</tissue>
    </source>
</reference>
<keyword evidence="3" id="KW-1185">Reference proteome</keyword>
<dbReference type="EMBL" id="JAWQEG010006591">
    <property type="protein sequence ID" value="KAK3854397.1"/>
    <property type="molecule type" value="Genomic_DNA"/>
</dbReference>
<evidence type="ECO:0000256" key="1">
    <source>
        <dbReference type="SAM" id="MobiDB-lite"/>
    </source>
</evidence>
<proteinExistence type="predicted"/>